<feature type="transmembrane region" description="Helical" evidence="6">
    <location>
        <begin position="132"/>
        <end position="151"/>
    </location>
</feature>
<evidence type="ECO:0000256" key="6">
    <source>
        <dbReference type="SAM" id="Phobius"/>
    </source>
</evidence>
<keyword evidence="5 6" id="KW-0472">Membrane</keyword>
<feature type="transmembrane region" description="Helical" evidence="6">
    <location>
        <begin position="20"/>
        <end position="41"/>
    </location>
</feature>
<evidence type="ECO:0000256" key="3">
    <source>
        <dbReference type="ARBA" id="ARBA00022692"/>
    </source>
</evidence>
<dbReference type="InterPro" id="IPR037294">
    <property type="entry name" value="ABC_BtuC-like"/>
</dbReference>
<comment type="similarity">
    <text evidence="2">Belongs to the ABC-3 integral membrane protein family.</text>
</comment>
<evidence type="ECO:0000313" key="7">
    <source>
        <dbReference type="EMBL" id="SFV53639.1"/>
    </source>
</evidence>
<dbReference type="AlphaFoldDB" id="A0A1W1BJF7"/>
<dbReference type="GO" id="GO:0010043">
    <property type="term" value="P:response to zinc ion"/>
    <property type="evidence" value="ECO:0007669"/>
    <property type="project" value="TreeGrafter"/>
</dbReference>
<dbReference type="Pfam" id="PF00950">
    <property type="entry name" value="ABC-3"/>
    <property type="match status" value="1"/>
</dbReference>
<dbReference type="PANTHER" id="PTHR30477">
    <property type="entry name" value="ABC-TRANSPORTER METAL-BINDING PROTEIN"/>
    <property type="match status" value="1"/>
</dbReference>
<gene>
    <name evidence="7" type="ORF">MNB_SV-12-1789</name>
</gene>
<dbReference type="SUPFAM" id="SSF81345">
    <property type="entry name" value="ABC transporter involved in vitamin B12 uptake, BtuC"/>
    <property type="match status" value="1"/>
</dbReference>
<feature type="transmembrane region" description="Helical" evidence="6">
    <location>
        <begin position="92"/>
        <end position="125"/>
    </location>
</feature>
<dbReference type="GO" id="GO:0055085">
    <property type="term" value="P:transmembrane transport"/>
    <property type="evidence" value="ECO:0007669"/>
    <property type="project" value="InterPro"/>
</dbReference>
<dbReference type="PANTHER" id="PTHR30477:SF19">
    <property type="entry name" value="METAL ABC TRANSPORTER PERMEASE"/>
    <property type="match status" value="1"/>
</dbReference>
<feature type="transmembrane region" description="Helical" evidence="6">
    <location>
        <begin position="62"/>
        <end position="80"/>
    </location>
</feature>
<evidence type="ECO:0000256" key="2">
    <source>
        <dbReference type="ARBA" id="ARBA00008034"/>
    </source>
</evidence>
<accession>A0A1W1BJF7</accession>
<proteinExistence type="inferred from homology"/>
<dbReference type="EMBL" id="FPHE01000046">
    <property type="protein sequence ID" value="SFV53639.1"/>
    <property type="molecule type" value="Genomic_DNA"/>
</dbReference>
<dbReference type="GO" id="GO:0043190">
    <property type="term" value="C:ATP-binding cassette (ABC) transporter complex"/>
    <property type="evidence" value="ECO:0007669"/>
    <property type="project" value="InterPro"/>
</dbReference>
<feature type="transmembrane region" description="Helical" evidence="6">
    <location>
        <begin position="157"/>
        <end position="175"/>
    </location>
</feature>
<evidence type="ECO:0000256" key="4">
    <source>
        <dbReference type="ARBA" id="ARBA00022989"/>
    </source>
</evidence>
<keyword evidence="3 6" id="KW-0812">Transmembrane</keyword>
<evidence type="ECO:0000256" key="1">
    <source>
        <dbReference type="ARBA" id="ARBA00004141"/>
    </source>
</evidence>
<organism evidence="7">
    <name type="scientific">hydrothermal vent metagenome</name>
    <dbReference type="NCBI Taxonomy" id="652676"/>
    <lineage>
        <taxon>unclassified sequences</taxon>
        <taxon>metagenomes</taxon>
        <taxon>ecological metagenomes</taxon>
    </lineage>
</organism>
<dbReference type="InterPro" id="IPR001626">
    <property type="entry name" value="ABC_TroCD"/>
</dbReference>
<keyword evidence="4 6" id="KW-1133">Transmembrane helix</keyword>
<comment type="subcellular location">
    <subcellularLocation>
        <location evidence="1">Membrane</location>
        <topology evidence="1">Multi-pass membrane protein</topology>
    </subcellularLocation>
</comment>
<reference evidence="7" key="1">
    <citation type="submission" date="2016-10" db="EMBL/GenBank/DDBJ databases">
        <authorList>
            <person name="de Groot N.N."/>
        </authorList>
    </citation>
    <scope>NUCLEOTIDE SEQUENCE</scope>
</reference>
<name>A0A1W1BJF7_9ZZZZ</name>
<evidence type="ECO:0000256" key="5">
    <source>
        <dbReference type="ARBA" id="ARBA00023136"/>
    </source>
</evidence>
<protein>
    <submittedName>
        <fullName evidence="7">Zinc ABC transporter, inner membrane permease protein ZnuB</fullName>
    </submittedName>
</protein>
<sequence length="179" mass="19556">MIGATLISIATHRVKHIEAFIGMLYALGASAIIVLLSNTTQGTELFNKLQATDILFTTSSDLIEPFLLYATVAFLFLKFYHTLTGLYKEMLFFGLLALTVTSSVQLAGVLVVFVLLIVPAFIALLQERFAKLPFAWVVGSTIIIMAMVISYHLDLPTGYTIVFIGSFVGIVWGLVKGDS</sequence>